<gene>
    <name evidence="2" type="ORF">Lsed01_00557</name>
</gene>
<accession>A0ABP9WEA3</accession>
<dbReference type="Pfam" id="PF01841">
    <property type="entry name" value="Transglut_core"/>
    <property type="match status" value="1"/>
</dbReference>
<dbReference type="EMBL" id="BAABRR010000002">
    <property type="protein sequence ID" value="GAA5518138.1"/>
    <property type="molecule type" value="Genomic_DNA"/>
</dbReference>
<name>A0ABP9WEA3_9MICO</name>
<dbReference type="Gene3D" id="2.60.40.2250">
    <property type="match status" value="1"/>
</dbReference>
<feature type="domain" description="Transglutaminase-like" evidence="1">
    <location>
        <begin position="148"/>
        <end position="208"/>
    </location>
</feature>
<protein>
    <recommendedName>
        <fullName evidence="1">Transglutaminase-like domain-containing protein</fullName>
    </recommendedName>
</protein>
<evidence type="ECO:0000313" key="3">
    <source>
        <dbReference type="Proteomes" id="UP001426770"/>
    </source>
</evidence>
<reference evidence="2 3" key="1">
    <citation type="submission" date="2024-02" db="EMBL/GenBank/DDBJ databases">
        <title>Lysinimicrobium sediminis NBRC 112286.</title>
        <authorList>
            <person name="Ichikawa N."/>
            <person name="Katano-Makiyama Y."/>
            <person name="Hidaka K."/>
        </authorList>
    </citation>
    <scope>NUCLEOTIDE SEQUENCE [LARGE SCALE GENOMIC DNA]</scope>
    <source>
        <strain evidence="2 3">NBRC 112286</strain>
    </source>
</reference>
<proteinExistence type="predicted"/>
<sequence length="267" mass="27638">MERRLSARLDLHASGPARLVLAVAVSDGHDREESLAVTQAGRECAWSELADSHGGRLHVVDVGEGPVNVAYDALVRGMAAPVAVAPLDEVTYLRPSRYCESDTLGPTAVAQFGGLAGHALVEAVAAWVRGSLAYVSGASSPTDGAAATMLARAGVCRDFAHLVVALLRACDLPARVVAVYAPGLEPMDFHAVAEALVDGEWWVIDATGLAPRSTMVRIATGRDAADTAFLTSIGEGVDLVSMSVSATAQPFTVEDAVDGPGARVRLG</sequence>
<organism evidence="2 3">
    <name type="scientific">Demequina sediminis</name>
    <dbReference type="NCBI Taxonomy" id="1930058"/>
    <lineage>
        <taxon>Bacteria</taxon>
        <taxon>Bacillati</taxon>
        <taxon>Actinomycetota</taxon>
        <taxon>Actinomycetes</taxon>
        <taxon>Micrococcales</taxon>
        <taxon>Demequinaceae</taxon>
        <taxon>Demequina</taxon>
    </lineage>
</organism>
<dbReference type="Proteomes" id="UP001426770">
    <property type="component" value="Unassembled WGS sequence"/>
</dbReference>
<dbReference type="InterPro" id="IPR002931">
    <property type="entry name" value="Transglutaminase-like"/>
</dbReference>
<dbReference type="SMART" id="SM00460">
    <property type="entry name" value="TGc"/>
    <property type="match status" value="1"/>
</dbReference>
<comment type="caution">
    <text evidence="2">The sequence shown here is derived from an EMBL/GenBank/DDBJ whole genome shotgun (WGS) entry which is preliminary data.</text>
</comment>
<dbReference type="PANTHER" id="PTHR33490:SF12">
    <property type="entry name" value="BLL5557 PROTEIN"/>
    <property type="match status" value="1"/>
</dbReference>
<dbReference type="PANTHER" id="PTHR33490">
    <property type="entry name" value="BLR5614 PROTEIN-RELATED"/>
    <property type="match status" value="1"/>
</dbReference>
<evidence type="ECO:0000313" key="2">
    <source>
        <dbReference type="EMBL" id="GAA5518138.1"/>
    </source>
</evidence>
<dbReference type="Gene3D" id="3.10.620.30">
    <property type="match status" value="1"/>
</dbReference>
<dbReference type="SUPFAM" id="SSF54001">
    <property type="entry name" value="Cysteine proteinases"/>
    <property type="match status" value="1"/>
</dbReference>
<evidence type="ECO:0000259" key="1">
    <source>
        <dbReference type="SMART" id="SM00460"/>
    </source>
</evidence>
<keyword evidence="3" id="KW-1185">Reference proteome</keyword>
<dbReference type="InterPro" id="IPR038765">
    <property type="entry name" value="Papain-like_cys_pep_sf"/>
</dbReference>
<dbReference type="RefSeq" id="WP_286214034.1">
    <property type="nucleotide sequence ID" value="NZ_AP027736.1"/>
</dbReference>